<reference evidence="3 4" key="1">
    <citation type="journal article" date="2020" name="Nat. Commun.">
        <title>Genome of Tripterygium wilfordii and identification of cytochrome P450 involved in triptolide biosynthesis.</title>
        <authorList>
            <person name="Tu L."/>
            <person name="Su P."/>
            <person name="Zhang Z."/>
            <person name="Gao L."/>
            <person name="Wang J."/>
            <person name="Hu T."/>
            <person name="Zhou J."/>
            <person name="Zhang Y."/>
            <person name="Zhao Y."/>
            <person name="Liu Y."/>
            <person name="Song Y."/>
            <person name="Tong Y."/>
            <person name="Lu Y."/>
            <person name="Yang J."/>
            <person name="Xu C."/>
            <person name="Jia M."/>
            <person name="Peters R.J."/>
            <person name="Huang L."/>
            <person name="Gao W."/>
        </authorList>
    </citation>
    <scope>NUCLEOTIDE SEQUENCE [LARGE SCALE GENOMIC DNA]</scope>
    <source>
        <strain evidence="4">cv. XIE 37</strain>
        <tissue evidence="3">Leaf</tissue>
    </source>
</reference>
<evidence type="ECO:0000256" key="2">
    <source>
        <dbReference type="SAM" id="SignalP"/>
    </source>
</evidence>
<evidence type="ECO:0000256" key="1">
    <source>
        <dbReference type="SAM" id="MobiDB-lite"/>
    </source>
</evidence>
<evidence type="ECO:0008006" key="5">
    <source>
        <dbReference type="Google" id="ProtNLM"/>
    </source>
</evidence>
<organism evidence="3 4">
    <name type="scientific">Tripterygium wilfordii</name>
    <name type="common">Thunder God vine</name>
    <dbReference type="NCBI Taxonomy" id="458696"/>
    <lineage>
        <taxon>Eukaryota</taxon>
        <taxon>Viridiplantae</taxon>
        <taxon>Streptophyta</taxon>
        <taxon>Embryophyta</taxon>
        <taxon>Tracheophyta</taxon>
        <taxon>Spermatophyta</taxon>
        <taxon>Magnoliopsida</taxon>
        <taxon>eudicotyledons</taxon>
        <taxon>Gunneridae</taxon>
        <taxon>Pentapetalae</taxon>
        <taxon>rosids</taxon>
        <taxon>fabids</taxon>
        <taxon>Celastrales</taxon>
        <taxon>Celastraceae</taxon>
        <taxon>Tripterygium</taxon>
    </lineage>
</organism>
<name>A0A7J7CYB3_TRIWF</name>
<sequence length="103" mass="10838">MVATKKSTFVLLMFSVVLGTYALVSDAREVPMEEEEVGLMHSGPSTDPPPSPLVSFGISHSGPSTEPPHCERPPSSSGGVMDMKHSGPSTDPPHYDIPPPATP</sequence>
<gene>
    <name evidence="3" type="ORF">HS088_TW12G00294</name>
</gene>
<feature type="chain" id="PRO_5029659395" description="Transmembrane protein" evidence="2">
    <location>
        <begin position="23"/>
        <end position="103"/>
    </location>
</feature>
<feature type="signal peptide" evidence="2">
    <location>
        <begin position="1"/>
        <end position="22"/>
    </location>
</feature>
<dbReference type="Proteomes" id="UP000593562">
    <property type="component" value="Unassembled WGS sequence"/>
</dbReference>
<evidence type="ECO:0000313" key="3">
    <source>
        <dbReference type="EMBL" id="KAF5739095.1"/>
    </source>
</evidence>
<keyword evidence="4" id="KW-1185">Reference proteome</keyword>
<protein>
    <recommendedName>
        <fullName evidence="5">Transmembrane protein</fullName>
    </recommendedName>
</protein>
<proteinExistence type="predicted"/>
<comment type="caution">
    <text evidence="3">The sequence shown here is derived from an EMBL/GenBank/DDBJ whole genome shotgun (WGS) entry which is preliminary data.</text>
</comment>
<keyword evidence="2" id="KW-0732">Signal</keyword>
<dbReference type="AlphaFoldDB" id="A0A7J7CYB3"/>
<dbReference type="EMBL" id="JAAARO010000012">
    <property type="protein sequence ID" value="KAF5739095.1"/>
    <property type="molecule type" value="Genomic_DNA"/>
</dbReference>
<dbReference type="InParanoid" id="A0A7J7CYB3"/>
<feature type="region of interest" description="Disordered" evidence="1">
    <location>
        <begin position="34"/>
        <end position="103"/>
    </location>
</feature>
<accession>A0A7J7CYB3</accession>
<evidence type="ECO:0000313" key="4">
    <source>
        <dbReference type="Proteomes" id="UP000593562"/>
    </source>
</evidence>